<dbReference type="CDD" id="cd18137">
    <property type="entry name" value="HLD_clamp_pol_III_gamma_tau"/>
    <property type="match status" value="1"/>
</dbReference>
<evidence type="ECO:0000256" key="11">
    <source>
        <dbReference type="RuleBase" id="RU364063"/>
    </source>
</evidence>
<reference evidence="13 14" key="1">
    <citation type="submission" date="2019-11" db="EMBL/GenBank/DDBJ databases">
        <title>Comparative genomics of hydrocarbon-degrading Desulfosarcina strains.</title>
        <authorList>
            <person name="Watanabe M."/>
            <person name="Kojima H."/>
            <person name="Fukui M."/>
        </authorList>
    </citation>
    <scope>NUCLEOTIDE SEQUENCE [LARGE SCALE GENOMIC DNA]</scope>
    <source>
        <strain evidence="13 14">PP31</strain>
    </source>
</reference>
<evidence type="ECO:0000256" key="4">
    <source>
        <dbReference type="ARBA" id="ARBA00022705"/>
    </source>
</evidence>
<comment type="function">
    <text evidence="11">DNA polymerase III is a complex, multichain enzyme responsible for most of the replicative synthesis in bacteria. This DNA polymerase also exhibits 3' to 5' exonuclease activity.</text>
</comment>
<evidence type="ECO:0000256" key="6">
    <source>
        <dbReference type="ARBA" id="ARBA00022741"/>
    </source>
</evidence>
<dbReference type="FunFam" id="1.10.8.60:FF:000013">
    <property type="entry name" value="DNA polymerase III subunit gamma/tau"/>
    <property type="match status" value="1"/>
</dbReference>
<dbReference type="Gene3D" id="1.20.272.10">
    <property type="match status" value="1"/>
</dbReference>
<evidence type="ECO:0000256" key="5">
    <source>
        <dbReference type="ARBA" id="ARBA00022723"/>
    </source>
</evidence>
<evidence type="ECO:0000256" key="10">
    <source>
        <dbReference type="ARBA" id="ARBA00049244"/>
    </source>
</evidence>
<sequence>MAYLVLARKYRPQTFDEVVGQAHVTRTLKNAIEKGRVAHAMLFSGPRGTGKTTIARILAKAMNCESGATATPCNVCRSCSDITAGRGVDVFEIDGASNNSVDQIRELRENSRYMPAHSRYKIYIIDEVHMLSIAAFNALLKTLEEPPEHVLFFFATTEAHKIPVTILSRCQRHDLKRIDLDAVVDHLETICRQESVSVAADNLWVVARESGGSMRDALSLLDQILACGESRMDEGYVMRLLGSMDRQVLFDLSDAVFARDISRVLGAIDTVYKSGQDLKRFYADLLAHFRHLMLIKMGARPELLDDLAAGEIETLARQVKAVSTVFIDQVFTILFNAEAGIRYATSPRLALETAFFKIHQIQPALPIDLLIERLDDLLKQAPAVAASGIVESQSAYGQADAAAKVALPGPSAKTDLPAVEKPLSYAPEKSGAAADPGGSKDVQELWHRAVAVIGESKPSIAAALGRAQLGDVSDQEFTVVLHENGYTANLVKKNLAMVESVCREQTGRKVHIDLSDNAADEKNNVAEKQKADEIRQTLLNHPLVADAVEIFNGKIEEIKIG</sequence>
<keyword evidence="4 11" id="KW-0235">DNA replication</keyword>
<organism evidence="13 14">
    <name type="scientific">Desulfosarcina widdelii</name>
    <dbReference type="NCBI Taxonomy" id="947919"/>
    <lineage>
        <taxon>Bacteria</taxon>
        <taxon>Pseudomonadati</taxon>
        <taxon>Thermodesulfobacteriota</taxon>
        <taxon>Desulfobacteria</taxon>
        <taxon>Desulfobacterales</taxon>
        <taxon>Desulfosarcinaceae</taxon>
        <taxon>Desulfosarcina</taxon>
    </lineage>
</organism>
<keyword evidence="5" id="KW-0479">Metal-binding</keyword>
<keyword evidence="14" id="KW-1185">Reference proteome</keyword>
<dbReference type="SUPFAM" id="SSF48019">
    <property type="entry name" value="post-AAA+ oligomerization domain-like"/>
    <property type="match status" value="1"/>
</dbReference>
<dbReference type="EC" id="2.7.7.7" evidence="11"/>
<keyword evidence="2 11" id="KW-0808">Transferase</keyword>
<dbReference type="InterPro" id="IPR001270">
    <property type="entry name" value="ClpA/B"/>
</dbReference>
<dbReference type="CDD" id="cd00009">
    <property type="entry name" value="AAA"/>
    <property type="match status" value="1"/>
</dbReference>
<evidence type="ECO:0000256" key="2">
    <source>
        <dbReference type="ARBA" id="ARBA00022679"/>
    </source>
</evidence>
<dbReference type="Proteomes" id="UP000427769">
    <property type="component" value="Chromosome"/>
</dbReference>
<dbReference type="GO" id="GO:0003887">
    <property type="term" value="F:DNA-directed DNA polymerase activity"/>
    <property type="evidence" value="ECO:0007669"/>
    <property type="project" value="UniProtKB-KW"/>
</dbReference>
<gene>
    <name evidence="11 13" type="primary">dnaX</name>
    <name evidence="13" type="ORF">DSCW_65750</name>
</gene>
<dbReference type="Pfam" id="PF12169">
    <property type="entry name" value="DNA_pol3_gamma3"/>
    <property type="match status" value="1"/>
</dbReference>
<dbReference type="KEGG" id="dwd:DSCW_65750"/>
<dbReference type="Pfam" id="PF13177">
    <property type="entry name" value="DNA_pol3_delta2"/>
    <property type="match status" value="1"/>
</dbReference>
<evidence type="ECO:0000256" key="9">
    <source>
        <dbReference type="ARBA" id="ARBA00022932"/>
    </source>
</evidence>
<dbReference type="Gene3D" id="3.40.50.300">
    <property type="entry name" value="P-loop containing nucleotide triphosphate hydrolases"/>
    <property type="match status" value="1"/>
</dbReference>
<dbReference type="GO" id="GO:0006261">
    <property type="term" value="P:DNA-templated DNA replication"/>
    <property type="evidence" value="ECO:0007669"/>
    <property type="project" value="TreeGrafter"/>
</dbReference>
<dbReference type="NCBIfam" id="NF004046">
    <property type="entry name" value="PRK05563.1"/>
    <property type="match status" value="1"/>
</dbReference>
<dbReference type="GO" id="GO:0005524">
    <property type="term" value="F:ATP binding"/>
    <property type="evidence" value="ECO:0007669"/>
    <property type="project" value="UniProtKB-KW"/>
</dbReference>
<evidence type="ECO:0000256" key="1">
    <source>
        <dbReference type="ARBA" id="ARBA00006360"/>
    </source>
</evidence>
<keyword evidence="3 11" id="KW-0548">Nucleotidyltransferase</keyword>
<dbReference type="PANTHER" id="PTHR11669:SF0">
    <property type="entry name" value="PROTEIN STICHEL-LIKE 2"/>
    <property type="match status" value="1"/>
</dbReference>
<dbReference type="InterPro" id="IPR050238">
    <property type="entry name" value="DNA_Rep/Repair_Clamp_Loader"/>
</dbReference>
<dbReference type="Pfam" id="PF22608">
    <property type="entry name" value="DNAX_ATPase_lid"/>
    <property type="match status" value="1"/>
</dbReference>
<evidence type="ECO:0000256" key="7">
    <source>
        <dbReference type="ARBA" id="ARBA00022833"/>
    </source>
</evidence>
<proteinExistence type="inferred from homology"/>
<dbReference type="InterPro" id="IPR045085">
    <property type="entry name" value="HLD_clamp_pol_III_gamma_tau"/>
</dbReference>
<feature type="domain" description="AAA+ ATPase" evidence="12">
    <location>
        <begin position="37"/>
        <end position="179"/>
    </location>
</feature>
<dbReference type="PRINTS" id="PR00300">
    <property type="entry name" value="CLPPROTEASEA"/>
</dbReference>
<dbReference type="SMART" id="SM00382">
    <property type="entry name" value="AAA"/>
    <property type="match status" value="1"/>
</dbReference>
<evidence type="ECO:0000313" key="13">
    <source>
        <dbReference type="EMBL" id="BBO79158.1"/>
    </source>
</evidence>
<comment type="catalytic activity">
    <reaction evidence="10 11">
        <text>DNA(n) + a 2'-deoxyribonucleoside 5'-triphosphate = DNA(n+1) + diphosphate</text>
        <dbReference type="Rhea" id="RHEA:22508"/>
        <dbReference type="Rhea" id="RHEA-COMP:17339"/>
        <dbReference type="Rhea" id="RHEA-COMP:17340"/>
        <dbReference type="ChEBI" id="CHEBI:33019"/>
        <dbReference type="ChEBI" id="CHEBI:61560"/>
        <dbReference type="ChEBI" id="CHEBI:173112"/>
        <dbReference type="EC" id="2.7.7.7"/>
    </reaction>
</comment>
<dbReference type="Gene3D" id="1.10.8.60">
    <property type="match status" value="1"/>
</dbReference>
<dbReference type="InterPro" id="IPR003593">
    <property type="entry name" value="AAA+_ATPase"/>
</dbReference>
<dbReference type="PANTHER" id="PTHR11669">
    <property type="entry name" value="REPLICATION FACTOR C / DNA POLYMERASE III GAMMA-TAU SUBUNIT"/>
    <property type="match status" value="1"/>
</dbReference>
<keyword evidence="9 11" id="KW-0239">DNA-directed DNA polymerase</keyword>
<keyword evidence="8 11" id="KW-0067">ATP-binding</keyword>
<keyword evidence="7" id="KW-0862">Zinc</keyword>
<accession>A0A5K7ZDD9</accession>
<dbReference type="FunFam" id="3.40.50.300:FF:000014">
    <property type="entry name" value="DNA polymerase III subunit gamma/tau"/>
    <property type="match status" value="1"/>
</dbReference>
<dbReference type="GO" id="GO:0009360">
    <property type="term" value="C:DNA polymerase III complex"/>
    <property type="evidence" value="ECO:0007669"/>
    <property type="project" value="InterPro"/>
</dbReference>
<evidence type="ECO:0000256" key="8">
    <source>
        <dbReference type="ARBA" id="ARBA00022840"/>
    </source>
</evidence>
<name>A0A5K7ZDD9_9BACT</name>
<dbReference type="RefSeq" id="WP_155307717.1">
    <property type="nucleotide sequence ID" value="NZ_AP021875.1"/>
</dbReference>
<dbReference type="EMBL" id="AP021875">
    <property type="protein sequence ID" value="BBO79158.1"/>
    <property type="molecule type" value="Genomic_DNA"/>
</dbReference>
<dbReference type="GO" id="GO:0046872">
    <property type="term" value="F:metal ion binding"/>
    <property type="evidence" value="ECO:0007669"/>
    <property type="project" value="UniProtKB-KW"/>
</dbReference>
<comment type="subunit">
    <text evidence="11">DNA polymerase III contains a core (composed of alpha, epsilon and theta chains) that associates with a tau subunit. This core dimerizes to form the POLIII' complex. PolIII' associates with the gamma complex (composed of gamma, delta, delta', psi and chi chains) and with the beta chain to form the complete DNA polymerase III complex.</text>
</comment>
<dbReference type="InterPro" id="IPR027417">
    <property type="entry name" value="P-loop_NTPase"/>
</dbReference>
<dbReference type="InterPro" id="IPR012763">
    <property type="entry name" value="DNA_pol_III_sug/sutau_N"/>
</dbReference>
<dbReference type="InterPro" id="IPR008921">
    <property type="entry name" value="DNA_pol3_clamp-load_cplx_C"/>
</dbReference>
<evidence type="ECO:0000256" key="3">
    <source>
        <dbReference type="ARBA" id="ARBA00022695"/>
    </source>
</evidence>
<evidence type="ECO:0000259" key="12">
    <source>
        <dbReference type="SMART" id="SM00382"/>
    </source>
</evidence>
<evidence type="ECO:0000313" key="14">
    <source>
        <dbReference type="Proteomes" id="UP000427769"/>
    </source>
</evidence>
<protein>
    <recommendedName>
        <fullName evidence="11">DNA polymerase III subunit gamma/tau</fullName>
        <ecNumber evidence="11">2.7.7.7</ecNumber>
    </recommendedName>
</protein>
<dbReference type="GO" id="GO:0003677">
    <property type="term" value="F:DNA binding"/>
    <property type="evidence" value="ECO:0007669"/>
    <property type="project" value="InterPro"/>
</dbReference>
<dbReference type="InterPro" id="IPR022754">
    <property type="entry name" value="DNA_pol_III_gamma-3"/>
</dbReference>
<dbReference type="NCBIfam" id="TIGR02397">
    <property type="entry name" value="dnaX_nterm"/>
    <property type="match status" value="1"/>
</dbReference>
<comment type="similarity">
    <text evidence="1 11">Belongs to the DnaX/STICHEL family.</text>
</comment>
<keyword evidence="6 11" id="KW-0547">Nucleotide-binding</keyword>
<dbReference type="AlphaFoldDB" id="A0A5K7ZDD9"/>
<dbReference type="OrthoDB" id="9810148at2"/>
<dbReference type="SUPFAM" id="SSF52540">
    <property type="entry name" value="P-loop containing nucleoside triphosphate hydrolases"/>
    <property type="match status" value="1"/>
</dbReference>